<dbReference type="SUPFAM" id="SSF55785">
    <property type="entry name" value="PYP-like sensor domain (PAS domain)"/>
    <property type="match status" value="1"/>
</dbReference>
<accession>A0A1E8CJK7</accession>
<dbReference type="CDD" id="cd00082">
    <property type="entry name" value="HisKA"/>
    <property type="match status" value="1"/>
</dbReference>
<sequence length="928" mass="102435">MTRMSFTVSRDNWRFMLMVLVLFAALMIPLELGLRTYRDAANSELAQDILEQSNRLRALLESEINTAAFLATGVESYIVAKNGDIDPEEIQRILALVFERGRHFRNIGLAPDNQIEWVFPLTGNESAVGLRYADLPEQWPAVERAMTTGEGQFNGPVDLVQGGRGLLYRAPIMIDGAYWGLLSTVIDADSLLGLMDSVSGELSGLLALRHAAAGRPVGPVFYGPPSHFENPLNVLSIGVPGGEWQMAVQARDESLVYGGRYYLLGVLFVMLLSVLLGLALRLVWQRNLVNRLDVEIKARTADLRQSHDLLDSVLSAARSFAIIATDTKGIITLFNKGAEQMLGYSAHDMVGKRHPTAFLLADELNEREARLEEELERPLVGDEALTLKARQGLEEIINLHYRHRDGHLVPVQAVVSAITSQDGSVQGYLGIAEDVSERRRNETLKNQFISTVSHELRTPLTSIAGALGLIKSGTLGELSQPAQEMVSLAHNNSQRLASLINDLLDIEKIAAGKLSFDSQWVSVADQLKLAQASIDNYSRDQQVIIRESEGCSLVQIKVDQQRFQQVIANLLSNAIKFSPSNGQVWLYAELVKDQVRISVEDQGEGISEEFRESIFQRFAQADSSDQRNKGGTGLGLAISKELVEKMGGTIDFSANEPRGSIFWVEFPCRMPTSNLSKPDTDTLSDPRLLVIEDDVDAAHMLKILLEEVGYHVTVASTAYRALQLCSEQSFAAITLDLGLPDMDGIDLLAGIRKIDGLLSVPIIVVSGRVQQGELELLEHQPELEIIPKPINSDRLLQVLRLHTNPATTQGRILHVEDSHDLHRVVREVAGSEFRFHLATSLKTSRELLQTQAFDLVLLDLGMPDGNGADLITDIRQLQPLCAIMLLTGQNVDSELRARVDAALMKSALSLPALLSRIELLIRKVDNEH</sequence>
<dbReference type="PANTHER" id="PTHR43547">
    <property type="entry name" value="TWO-COMPONENT HISTIDINE KINASE"/>
    <property type="match status" value="1"/>
</dbReference>
<feature type="domain" description="CHASE" evidence="14">
    <location>
        <begin position="115"/>
        <end position="247"/>
    </location>
</feature>
<dbReference type="CDD" id="cd17546">
    <property type="entry name" value="REC_hyHK_CKI1_RcsC-like"/>
    <property type="match status" value="1"/>
</dbReference>
<dbReference type="SMART" id="SM00388">
    <property type="entry name" value="HisKA"/>
    <property type="match status" value="1"/>
</dbReference>
<dbReference type="Pfam" id="PF02518">
    <property type="entry name" value="HATPase_c"/>
    <property type="match status" value="1"/>
</dbReference>
<evidence type="ECO:0000259" key="11">
    <source>
        <dbReference type="PROSITE" id="PS50110"/>
    </source>
</evidence>
<feature type="modified residue" description="4-aspartylphosphate" evidence="8">
    <location>
        <position position="736"/>
    </location>
</feature>
<dbReference type="InterPro" id="IPR005467">
    <property type="entry name" value="His_kinase_dom"/>
</dbReference>
<dbReference type="Pfam" id="PF13426">
    <property type="entry name" value="PAS_9"/>
    <property type="match status" value="1"/>
</dbReference>
<protein>
    <recommendedName>
        <fullName evidence="2">histidine kinase</fullName>
        <ecNumber evidence="2">2.7.13.3</ecNumber>
    </recommendedName>
</protein>
<gene>
    <name evidence="15" type="ORF">PHACT_04275</name>
</gene>
<organism evidence="15 16">
    <name type="scientific">Pseudohongiella acticola</name>
    <dbReference type="NCBI Taxonomy" id="1524254"/>
    <lineage>
        <taxon>Bacteria</taxon>
        <taxon>Pseudomonadati</taxon>
        <taxon>Pseudomonadota</taxon>
        <taxon>Gammaproteobacteria</taxon>
        <taxon>Pseudomonadales</taxon>
        <taxon>Pseudohongiellaceae</taxon>
        <taxon>Pseudohongiella</taxon>
    </lineage>
</organism>
<dbReference type="CDD" id="cd00130">
    <property type="entry name" value="PAS"/>
    <property type="match status" value="1"/>
</dbReference>
<dbReference type="Proteomes" id="UP000175669">
    <property type="component" value="Unassembled WGS sequence"/>
</dbReference>
<keyword evidence="5" id="KW-0418">Kinase</keyword>
<dbReference type="OrthoDB" id="7051794at2"/>
<evidence type="ECO:0000259" key="12">
    <source>
        <dbReference type="PROSITE" id="PS50112"/>
    </source>
</evidence>
<dbReference type="EMBL" id="MASR01000001">
    <property type="protein sequence ID" value="OFE12447.1"/>
    <property type="molecule type" value="Genomic_DNA"/>
</dbReference>
<keyword evidence="7 9" id="KW-0472">Membrane</keyword>
<proteinExistence type="predicted"/>
<dbReference type="Gene3D" id="3.30.565.10">
    <property type="entry name" value="Histidine kinase-like ATPase, C-terminal domain"/>
    <property type="match status" value="1"/>
</dbReference>
<dbReference type="Gene3D" id="3.30.450.20">
    <property type="entry name" value="PAS domain"/>
    <property type="match status" value="1"/>
</dbReference>
<dbReference type="FunFam" id="3.30.565.10:FF:000006">
    <property type="entry name" value="Sensor histidine kinase WalK"/>
    <property type="match status" value="1"/>
</dbReference>
<dbReference type="Pfam" id="PF03924">
    <property type="entry name" value="CHASE"/>
    <property type="match status" value="1"/>
</dbReference>
<evidence type="ECO:0000256" key="4">
    <source>
        <dbReference type="ARBA" id="ARBA00022679"/>
    </source>
</evidence>
<feature type="domain" description="Response regulatory" evidence="11">
    <location>
        <begin position="811"/>
        <end position="925"/>
    </location>
</feature>
<keyword evidence="9" id="KW-1133">Transmembrane helix</keyword>
<dbReference type="AlphaFoldDB" id="A0A1E8CJK7"/>
<dbReference type="InterPro" id="IPR036097">
    <property type="entry name" value="HisK_dim/P_sf"/>
</dbReference>
<dbReference type="STRING" id="1524254.PHACT_04275"/>
<dbReference type="InterPro" id="IPR001789">
    <property type="entry name" value="Sig_transdc_resp-reg_receiver"/>
</dbReference>
<keyword evidence="6" id="KW-0902">Two-component regulatory system</keyword>
<dbReference type="PROSITE" id="PS50113">
    <property type="entry name" value="PAC"/>
    <property type="match status" value="1"/>
</dbReference>
<keyword evidence="3 8" id="KW-0597">Phosphoprotein</keyword>
<dbReference type="InterPro" id="IPR000014">
    <property type="entry name" value="PAS"/>
</dbReference>
<dbReference type="Pfam" id="PF00512">
    <property type="entry name" value="HisKA"/>
    <property type="match status" value="1"/>
</dbReference>
<dbReference type="InterPro" id="IPR036890">
    <property type="entry name" value="HATPase_C_sf"/>
</dbReference>
<dbReference type="Pfam" id="PF00072">
    <property type="entry name" value="Response_reg"/>
    <property type="match status" value="2"/>
</dbReference>
<dbReference type="PROSITE" id="PS50839">
    <property type="entry name" value="CHASE"/>
    <property type="match status" value="1"/>
</dbReference>
<feature type="domain" description="Histidine kinase" evidence="10">
    <location>
        <begin position="451"/>
        <end position="670"/>
    </location>
</feature>
<evidence type="ECO:0000313" key="16">
    <source>
        <dbReference type="Proteomes" id="UP000175669"/>
    </source>
</evidence>
<dbReference type="NCBIfam" id="TIGR00229">
    <property type="entry name" value="sensory_box"/>
    <property type="match status" value="1"/>
</dbReference>
<dbReference type="FunFam" id="1.10.287.130:FF:000001">
    <property type="entry name" value="Two-component sensor histidine kinase"/>
    <property type="match status" value="1"/>
</dbReference>
<dbReference type="PROSITE" id="PS50110">
    <property type="entry name" value="RESPONSE_REGULATORY"/>
    <property type="match status" value="2"/>
</dbReference>
<evidence type="ECO:0000256" key="1">
    <source>
        <dbReference type="ARBA" id="ARBA00000085"/>
    </source>
</evidence>
<dbReference type="InterPro" id="IPR003594">
    <property type="entry name" value="HATPase_dom"/>
</dbReference>
<evidence type="ECO:0000256" key="9">
    <source>
        <dbReference type="SAM" id="Phobius"/>
    </source>
</evidence>
<evidence type="ECO:0000256" key="7">
    <source>
        <dbReference type="ARBA" id="ARBA00023136"/>
    </source>
</evidence>
<evidence type="ECO:0000256" key="2">
    <source>
        <dbReference type="ARBA" id="ARBA00012438"/>
    </source>
</evidence>
<dbReference type="PRINTS" id="PR00344">
    <property type="entry name" value="BCTRLSENSOR"/>
</dbReference>
<evidence type="ECO:0000259" key="14">
    <source>
        <dbReference type="PROSITE" id="PS50839"/>
    </source>
</evidence>
<dbReference type="Gene3D" id="3.40.50.2300">
    <property type="match status" value="2"/>
</dbReference>
<dbReference type="InterPro" id="IPR004358">
    <property type="entry name" value="Sig_transdc_His_kin-like_C"/>
</dbReference>
<dbReference type="EC" id="2.7.13.3" evidence="2"/>
<dbReference type="GO" id="GO:0005886">
    <property type="term" value="C:plasma membrane"/>
    <property type="evidence" value="ECO:0007669"/>
    <property type="project" value="UniProtKB-ARBA"/>
</dbReference>
<dbReference type="InterPro" id="IPR006189">
    <property type="entry name" value="CHASE_dom"/>
</dbReference>
<evidence type="ECO:0000256" key="6">
    <source>
        <dbReference type="ARBA" id="ARBA00023012"/>
    </source>
</evidence>
<dbReference type="SUPFAM" id="SSF55874">
    <property type="entry name" value="ATPase domain of HSP90 chaperone/DNA topoisomerase II/histidine kinase"/>
    <property type="match status" value="1"/>
</dbReference>
<keyword evidence="9" id="KW-0812">Transmembrane</keyword>
<dbReference type="SMART" id="SM00091">
    <property type="entry name" value="PAS"/>
    <property type="match status" value="1"/>
</dbReference>
<keyword evidence="16" id="KW-1185">Reference proteome</keyword>
<dbReference type="InterPro" id="IPR011006">
    <property type="entry name" value="CheY-like_superfamily"/>
</dbReference>
<evidence type="ECO:0000259" key="10">
    <source>
        <dbReference type="PROSITE" id="PS50109"/>
    </source>
</evidence>
<dbReference type="SUPFAM" id="SSF52172">
    <property type="entry name" value="CheY-like"/>
    <property type="match status" value="2"/>
</dbReference>
<dbReference type="CDD" id="cd00156">
    <property type="entry name" value="REC"/>
    <property type="match status" value="1"/>
</dbReference>
<dbReference type="CDD" id="cd16922">
    <property type="entry name" value="HATPase_EvgS-ArcB-TorS-like"/>
    <property type="match status" value="1"/>
</dbReference>
<evidence type="ECO:0000256" key="3">
    <source>
        <dbReference type="ARBA" id="ARBA00022553"/>
    </source>
</evidence>
<dbReference type="SMART" id="SM01079">
    <property type="entry name" value="CHASE"/>
    <property type="match status" value="1"/>
</dbReference>
<evidence type="ECO:0000256" key="5">
    <source>
        <dbReference type="ARBA" id="ARBA00022777"/>
    </source>
</evidence>
<comment type="catalytic activity">
    <reaction evidence="1">
        <text>ATP + protein L-histidine = ADP + protein N-phospho-L-histidine.</text>
        <dbReference type="EC" id="2.7.13.3"/>
    </reaction>
</comment>
<dbReference type="PROSITE" id="PS50112">
    <property type="entry name" value="PAS"/>
    <property type="match status" value="1"/>
</dbReference>
<dbReference type="SMART" id="SM00086">
    <property type="entry name" value="PAC"/>
    <property type="match status" value="1"/>
</dbReference>
<evidence type="ECO:0000256" key="8">
    <source>
        <dbReference type="PROSITE-ProRule" id="PRU00169"/>
    </source>
</evidence>
<dbReference type="SMART" id="SM00448">
    <property type="entry name" value="REC"/>
    <property type="match status" value="2"/>
</dbReference>
<evidence type="ECO:0000313" key="15">
    <source>
        <dbReference type="EMBL" id="OFE12447.1"/>
    </source>
</evidence>
<dbReference type="InterPro" id="IPR035965">
    <property type="entry name" value="PAS-like_dom_sf"/>
</dbReference>
<feature type="domain" description="Response regulatory" evidence="11">
    <location>
        <begin position="687"/>
        <end position="803"/>
    </location>
</feature>
<dbReference type="Gene3D" id="1.10.287.130">
    <property type="match status" value="1"/>
</dbReference>
<dbReference type="PROSITE" id="PS50109">
    <property type="entry name" value="HIS_KIN"/>
    <property type="match status" value="1"/>
</dbReference>
<dbReference type="InterPro" id="IPR001610">
    <property type="entry name" value="PAC"/>
</dbReference>
<name>A0A1E8CJK7_9GAMM</name>
<dbReference type="SUPFAM" id="SSF47384">
    <property type="entry name" value="Homodimeric domain of signal transducing histidine kinase"/>
    <property type="match status" value="1"/>
</dbReference>
<feature type="domain" description="PAS" evidence="12">
    <location>
        <begin position="306"/>
        <end position="378"/>
    </location>
</feature>
<reference evidence="16" key="1">
    <citation type="submission" date="2016-07" db="EMBL/GenBank/DDBJ databases">
        <authorList>
            <person name="Florea S."/>
            <person name="Webb J.S."/>
            <person name="Jaromczyk J."/>
            <person name="Schardl C.L."/>
        </authorList>
    </citation>
    <scope>NUCLEOTIDE SEQUENCE [LARGE SCALE GENOMIC DNA]</scope>
    <source>
        <strain evidence="16">KCTC 42131</strain>
    </source>
</reference>
<dbReference type="InterPro" id="IPR003661">
    <property type="entry name" value="HisK_dim/P_dom"/>
</dbReference>
<feature type="domain" description="PAC" evidence="13">
    <location>
        <begin position="395"/>
        <end position="447"/>
    </location>
</feature>
<evidence type="ECO:0000259" key="13">
    <source>
        <dbReference type="PROSITE" id="PS50113"/>
    </source>
</evidence>
<keyword evidence="4" id="KW-0808">Transferase</keyword>
<feature type="transmembrane region" description="Helical" evidence="9">
    <location>
        <begin position="261"/>
        <end position="284"/>
    </location>
</feature>
<dbReference type="SMART" id="SM00387">
    <property type="entry name" value="HATPase_c"/>
    <property type="match status" value="1"/>
</dbReference>
<comment type="caution">
    <text evidence="15">The sequence shown here is derived from an EMBL/GenBank/DDBJ whole genome shotgun (WGS) entry which is preliminary data.</text>
</comment>
<dbReference type="GO" id="GO:0000155">
    <property type="term" value="F:phosphorelay sensor kinase activity"/>
    <property type="evidence" value="ECO:0007669"/>
    <property type="project" value="InterPro"/>
</dbReference>
<feature type="modified residue" description="4-aspartylphosphate" evidence="8">
    <location>
        <position position="859"/>
    </location>
</feature>
<dbReference type="PANTHER" id="PTHR43547:SF2">
    <property type="entry name" value="HYBRID SIGNAL TRANSDUCTION HISTIDINE KINASE C"/>
    <property type="match status" value="1"/>
</dbReference>
<dbReference type="InterPro" id="IPR000700">
    <property type="entry name" value="PAS-assoc_C"/>
</dbReference>